<dbReference type="GeneTree" id="ENSGT00390000006044"/>
<reference evidence="6" key="2">
    <citation type="submission" date="2025-08" db="UniProtKB">
        <authorList>
            <consortium name="Ensembl"/>
        </authorList>
    </citation>
    <scope>IDENTIFICATION</scope>
</reference>
<dbReference type="OMA" id="DSQPWCV"/>
<dbReference type="GO" id="GO:0016020">
    <property type="term" value="C:membrane"/>
    <property type="evidence" value="ECO:0007669"/>
    <property type="project" value="UniProtKB-SubCell"/>
</dbReference>
<dbReference type="PANTHER" id="PTHR12988">
    <property type="entry name" value="SPHINGOMYELIN PHOSPHODIESTERASE 4"/>
    <property type="match status" value="1"/>
</dbReference>
<evidence type="ECO:0000256" key="1">
    <source>
        <dbReference type="ARBA" id="ARBA00004167"/>
    </source>
</evidence>
<reference evidence="6 7" key="1">
    <citation type="submission" date="2008-02" db="EMBL/GenBank/DDBJ databases">
        <title>A 6x draft sequence assembly of the Pongo pygmaeus abelii genome.</title>
        <authorList>
            <person name="Wilson R.K."/>
            <person name="Mardis E."/>
        </authorList>
    </citation>
    <scope>NUCLEOTIDE SEQUENCE [LARGE SCALE GENOMIC DNA]</scope>
</reference>
<dbReference type="Proteomes" id="UP000001595">
    <property type="component" value="Chromosome 21"/>
</dbReference>
<evidence type="ECO:0008006" key="8">
    <source>
        <dbReference type="Google" id="ProtNLM"/>
    </source>
</evidence>
<dbReference type="GO" id="GO:0046513">
    <property type="term" value="P:ceramide biosynthetic process"/>
    <property type="evidence" value="ECO:0007669"/>
    <property type="project" value="TreeGrafter"/>
</dbReference>
<keyword evidence="2 5" id="KW-0812">Transmembrane</keyword>
<evidence type="ECO:0000313" key="6">
    <source>
        <dbReference type="Ensembl" id="ENSPPYP00000043927.1"/>
    </source>
</evidence>
<evidence type="ECO:0000256" key="4">
    <source>
        <dbReference type="ARBA" id="ARBA00023136"/>
    </source>
</evidence>
<dbReference type="Ensembl" id="ENSPPYT00000058141.1">
    <property type="protein sequence ID" value="ENSPPYP00000043927.1"/>
    <property type="gene ID" value="ENSPPYG00000032793.1"/>
</dbReference>
<proteinExistence type="predicted"/>
<evidence type="ECO:0000313" key="7">
    <source>
        <dbReference type="Proteomes" id="UP000001595"/>
    </source>
</evidence>
<reference evidence="6" key="3">
    <citation type="submission" date="2025-09" db="UniProtKB">
        <authorList>
            <consortium name="Ensembl"/>
        </authorList>
    </citation>
    <scope>IDENTIFICATION</scope>
</reference>
<accession>A0A8I5TYA8</accession>
<dbReference type="AlphaFoldDB" id="A0A8I5TYA8"/>
<feature type="transmembrane region" description="Helical" evidence="5">
    <location>
        <begin position="357"/>
        <end position="388"/>
    </location>
</feature>
<evidence type="ECO:0000256" key="5">
    <source>
        <dbReference type="SAM" id="Phobius"/>
    </source>
</evidence>
<keyword evidence="7" id="KW-1185">Reference proteome</keyword>
<dbReference type="GO" id="GO:0006685">
    <property type="term" value="P:sphingomyelin catabolic process"/>
    <property type="evidence" value="ECO:0007669"/>
    <property type="project" value="TreeGrafter"/>
</dbReference>
<name>A0A8I5TYA8_PONAB</name>
<dbReference type="InterPro" id="IPR024129">
    <property type="entry name" value="Sphingomy_SMPD4"/>
</dbReference>
<dbReference type="PANTHER" id="PTHR12988:SF6">
    <property type="entry name" value="SPHINGOMYELIN PHOSPHODIESTERASE 4"/>
    <property type="match status" value="1"/>
</dbReference>
<dbReference type="GO" id="GO:0046475">
    <property type="term" value="P:glycerophospholipid catabolic process"/>
    <property type="evidence" value="ECO:0007669"/>
    <property type="project" value="TreeGrafter"/>
</dbReference>
<evidence type="ECO:0000256" key="2">
    <source>
        <dbReference type="ARBA" id="ARBA00022692"/>
    </source>
</evidence>
<comment type="subcellular location">
    <subcellularLocation>
        <location evidence="1">Membrane</location>
        <topology evidence="1">Single-pass membrane protein</topology>
    </subcellularLocation>
</comment>
<gene>
    <name evidence="6" type="primary">LOC100454066</name>
</gene>
<sequence>MWLSYLQPWWYAPDKQAPGSDSQPWCVSEKWAPFVQVNLLMYTKLFVGFLNRVLRTDLVSPKHALMVFRVAKVFAQPILAEMIQKGEQLFLEPEMVIPHRHFLSPWPSAVTDASFKVKSHVYSLEGQDCKYTPMFGPEVHTLVLRLAQLITQAKHTAKSISDQCVESPAGHSFLSWLGFSSMDTSGSYTANDLDEMGQDSVRKTDEYLEKALEYLCQIFRLSKAQLRQFTLALGTTQDENGKKQLPDCIVGEDGLILTPLGRYQIISGLRRFEIGYEIASLVRTLFRLSSAINHRFAGQMAALCSQDDFLGRFCRYHLTEPGLASRHLLSPVGRRQVAGHTLGPRLSLCFLGSYRTLVSLLLAFFVASLFCVGPLPCTLLLTLGYVLYASAMTLLTERGKLHQP</sequence>
<dbReference type="GO" id="GO:0050290">
    <property type="term" value="F:sphingomyelin phosphodiesterase D activity"/>
    <property type="evidence" value="ECO:0007669"/>
    <property type="project" value="InterPro"/>
</dbReference>
<evidence type="ECO:0000256" key="3">
    <source>
        <dbReference type="ARBA" id="ARBA00022989"/>
    </source>
</evidence>
<keyword evidence="4 5" id="KW-0472">Membrane</keyword>
<dbReference type="Pfam" id="PF14724">
    <property type="entry name" value="mit_SMPDase"/>
    <property type="match status" value="1"/>
</dbReference>
<keyword evidence="3 5" id="KW-1133">Transmembrane helix</keyword>
<organism evidence="6 7">
    <name type="scientific">Pongo abelii</name>
    <name type="common">Sumatran orangutan</name>
    <name type="synonym">Pongo pygmaeus abelii</name>
    <dbReference type="NCBI Taxonomy" id="9601"/>
    <lineage>
        <taxon>Eukaryota</taxon>
        <taxon>Metazoa</taxon>
        <taxon>Chordata</taxon>
        <taxon>Craniata</taxon>
        <taxon>Vertebrata</taxon>
        <taxon>Euteleostomi</taxon>
        <taxon>Mammalia</taxon>
        <taxon>Eutheria</taxon>
        <taxon>Euarchontoglires</taxon>
        <taxon>Primates</taxon>
        <taxon>Haplorrhini</taxon>
        <taxon>Catarrhini</taxon>
        <taxon>Hominidae</taxon>
        <taxon>Pongo</taxon>
    </lineage>
</organism>
<protein>
    <recommendedName>
        <fullName evidence="8">Sphingomyelin phosphodiesterase 4</fullName>
    </recommendedName>
</protein>